<gene>
    <name evidence="2" type="ORF">SK3146_03988</name>
</gene>
<keyword evidence="1" id="KW-1133">Transmembrane helix</keyword>
<sequence>MAIIPLKDSPRKDQLQALHAELWDKLQEQDEELAVRMLEDGLKSLEREPAAKLEVVKNFLRTKGFWISVTLGVLTVPLLFILFVWAALWVE</sequence>
<organism evidence="2 3">
    <name type="scientific">Paenibacillus konkukensis</name>
    <dbReference type="NCBI Taxonomy" id="2020716"/>
    <lineage>
        <taxon>Bacteria</taxon>
        <taxon>Bacillati</taxon>
        <taxon>Bacillota</taxon>
        <taxon>Bacilli</taxon>
        <taxon>Bacillales</taxon>
        <taxon>Paenibacillaceae</taxon>
        <taxon>Paenibacillus</taxon>
    </lineage>
</organism>
<evidence type="ECO:0000313" key="2">
    <source>
        <dbReference type="EMBL" id="UQZ84733.1"/>
    </source>
</evidence>
<dbReference type="RefSeq" id="WP_249860470.1">
    <property type="nucleotide sequence ID" value="NZ_CP027059.1"/>
</dbReference>
<keyword evidence="1" id="KW-0472">Membrane</keyword>
<protein>
    <submittedName>
        <fullName evidence="2">Uncharacterized protein</fullName>
    </submittedName>
</protein>
<proteinExistence type="predicted"/>
<keyword evidence="3" id="KW-1185">Reference proteome</keyword>
<name>A0ABY4RT74_9BACL</name>
<accession>A0ABY4RT74</accession>
<dbReference type="Proteomes" id="UP001057134">
    <property type="component" value="Chromosome"/>
</dbReference>
<evidence type="ECO:0000313" key="3">
    <source>
        <dbReference type="Proteomes" id="UP001057134"/>
    </source>
</evidence>
<dbReference type="EMBL" id="CP027059">
    <property type="protein sequence ID" value="UQZ84733.1"/>
    <property type="molecule type" value="Genomic_DNA"/>
</dbReference>
<keyword evidence="1" id="KW-0812">Transmembrane</keyword>
<evidence type="ECO:0000256" key="1">
    <source>
        <dbReference type="SAM" id="Phobius"/>
    </source>
</evidence>
<feature type="transmembrane region" description="Helical" evidence="1">
    <location>
        <begin position="65"/>
        <end position="88"/>
    </location>
</feature>
<reference evidence="2" key="2">
    <citation type="journal article" date="2021" name="J Anim Sci Technol">
        <title>Complete genome sequence of Paenibacillus konkukensis sp. nov. SK3146 as a potential probiotic strain.</title>
        <authorList>
            <person name="Jung H.I."/>
            <person name="Park S."/>
            <person name="Niu K.M."/>
            <person name="Lee S.W."/>
            <person name="Kothari D."/>
            <person name="Yi K.J."/>
            <person name="Kim S.K."/>
        </authorList>
    </citation>
    <scope>NUCLEOTIDE SEQUENCE</scope>
    <source>
        <strain evidence="2">SK3146</strain>
    </source>
</reference>
<reference evidence="2" key="1">
    <citation type="submission" date="2018-02" db="EMBL/GenBank/DDBJ databases">
        <authorList>
            <person name="Kim S.-K."/>
            <person name="Jung H.-I."/>
            <person name="Lee S.-W."/>
        </authorList>
    </citation>
    <scope>NUCLEOTIDE SEQUENCE</scope>
    <source>
        <strain evidence="2">SK3146</strain>
    </source>
</reference>